<protein>
    <submittedName>
        <fullName evidence="2">Uncharacterized protein</fullName>
    </submittedName>
</protein>
<feature type="compositionally biased region" description="Basic and acidic residues" evidence="1">
    <location>
        <begin position="33"/>
        <end position="73"/>
    </location>
</feature>
<proteinExistence type="predicted"/>
<evidence type="ECO:0000313" key="2">
    <source>
        <dbReference type="EMBL" id="KAF2217828.1"/>
    </source>
</evidence>
<reference evidence="2" key="1">
    <citation type="journal article" date="2020" name="Stud. Mycol.">
        <title>101 Dothideomycetes genomes: a test case for predicting lifestyles and emergence of pathogens.</title>
        <authorList>
            <person name="Haridas S."/>
            <person name="Albert R."/>
            <person name="Binder M."/>
            <person name="Bloem J."/>
            <person name="Labutti K."/>
            <person name="Salamov A."/>
            <person name="Andreopoulos B."/>
            <person name="Baker S."/>
            <person name="Barry K."/>
            <person name="Bills G."/>
            <person name="Bluhm B."/>
            <person name="Cannon C."/>
            <person name="Castanera R."/>
            <person name="Culley D."/>
            <person name="Daum C."/>
            <person name="Ezra D."/>
            <person name="Gonzalez J."/>
            <person name="Henrissat B."/>
            <person name="Kuo A."/>
            <person name="Liang C."/>
            <person name="Lipzen A."/>
            <person name="Lutzoni F."/>
            <person name="Magnuson J."/>
            <person name="Mondo S."/>
            <person name="Nolan M."/>
            <person name="Ohm R."/>
            <person name="Pangilinan J."/>
            <person name="Park H.-J."/>
            <person name="Ramirez L."/>
            <person name="Alfaro M."/>
            <person name="Sun H."/>
            <person name="Tritt A."/>
            <person name="Yoshinaga Y."/>
            <person name="Zwiers L.-H."/>
            <person name="Turgeon B."/>
            <person name="Goodwin S."/>
            <person name="Spatafora J."/>
            <person name="Crous P."/>
            <person name="Grigoriev I."/>
        </authorList>
    </citation>
    <scope>NUCLEOTIDE SEQUENCE</scope>
    <source>
        <strain evidence="2">SCOH1-5</strain>
    </source>
</reference>
<dbReference type="AlphaFoldDB" id="A0A6A6FX96"/>
<keyword evidence="3" id="KW-1185">Reference proteome</keyword>
<organism evidence="2 3">
    <name type="scientific">Cercospora zeae-maydis SCOH1-5</name>
    <dbReference type="NCBI Taxonomy" id="717836"/>
    <lineage>
        <taxon>Eukaryota</taxon>
        <taxon>Fungi</taxon>
        <taxon>Dikarya</taxon>
        <taxon>Ascomycota</taxon>
        <taxon>Pezizomycotina</taxon>
        <taxon>Dothideomycetes</taxon>
        <taxon>Dothideomycetidae</taxon>
        <taxon>Mycosphaerellales</taxon>
        <taxon>Mycosphaerellaceae</taxon>
        <taxon>Cercospora</taxon>
    </lineage>
</organism>
<dbReference type="EMBL" id="ML992662">
    <property type="protein sequence ID" value="KAF2217828.1"/>
    <property type="molecule type" value="Genomic_DNA"/>
</dbReference>
<evidence type="ECO:0000256" key="1">
    <source>
        <dbReference type="SAM" id="MobiDB-lite"/>
    </source>
</evidence>
<name>A0A6A6FX96_9PEZI</name>
<accession>A0A6A6FX96</accession>
<dbReference type="OrthoDB" id="10660141at2759"/>
<feature type="region of interest" description="Disordered" evidence="1">
    <location>
        <begin position="19"/>
        <end position="88"/>
    </location>
</feature>
<dbReference type="Proteomes" id="UP000799539">
    <property type="component" value="Unassembled WGS sequence"/>
</dbReference>
<sequence length="133" mass="14222">MTNCPYEFDMPSMTKLKVMEDEAMGLTSPIGPKKLESSQRHDASESDGRFADGSSTKREGVSRRCGGGDDARHSISSHPGAKGGVKDAAGLNDVLGTAKGDLLSMFDGSRFMTFNDDEVKKGTLRCQHGGFDT</sequence>
<evidence type="ECO:0000313" key="3">
    <source>
        <dbReference type="Proteomes" id="UP000799539"/>
    </source>
</evidence>
<gene>
    <name evidence="2" type="ORF">CERZMDRAFT_92471</name>
</gene>